<accession>A0A093VPA2</accession>
<gene>
    <name evidence="2" type="ORF">GQ26_0042220</name>
</gene>
<feature type="compositionally biased region" description="Polar residues" evidence="1">
    <location>
        <begin position="584"/>
        <end position="615"/>
    </location>
</feature>
<comment type="caution">
    <text evidence="2">The sequence shown here is derived from an EMBL/GenBank/DDBJ whole genome shotgun (WGS) entry which is preliminary data.</text>
</comment>
<protein>
    <submittedName>
        <fullName evidence="2">SH3 domain-containing protein C23A1.17</fullName>
    </submittedName>
</protein>
<feature type="region of interest" description="Disordered" evidence="1">
    <location>
        <begin position="702"/>
        <end position="735"/>
    </location>
</feature>
<feature type="compositionally biased region" description="Basic residues" evidence="1">
    <location>
        <begin position="454"/>
        <end position="463"/>
    </location>
</feature>
<dbReference type="InterPro" id="IPR021833">
    <property type="entry name" value="DUF3425"/>
</dbReference>
<feature type="region of interest" description="Disordered" evidence="1">
    <location>
        <begin position="29"/>
        <end position="61"/>
    </location>
</feature>
<dbReference type="AlphaFoldDB" id="A0A093VPA2"/>
<evidence type="ECO:0000313" key="2">
    <source>
        <dbReference type="EMBL" id="KFX51854.1"/>
    </source>
</evidence>
<dbReference type="EMBL" id="JPOX01000004">
    <property type="protein sequence ID" value="KFX51854.1"/>
    <property type="molecule type" value="Genomic_DNA"/>
</dbReference>
<feature type="compositionally biased region" description="Basic and acidic residues" evidence="1">
    <location>
        <begin position="297"/>
        <end position="308"/>
    </location>
</feature>
<reference key="1">
    <citation type="journal article" date="2014" name="PLoS Genet.">
        <title>Signature Gene Expression Reveals Novel Clues to the Molecular Mechanisms of Dimorphic Transition in Penicillium marneffei.</title>
        <authorList>
            <person name="Yang E."/>
            <person name="Wang G."/>
            <person name="Cai J."/>
            <person name="Woo P.C."/>
            <person name="Lau S.K."/>
            <person name="Yuen K.-Y."/>
            <person name="Chow W.-N."/>
            <person name="Lin X."/>
        </authorList>
    </citation>
    <scope>NUCLEOTIDE SEQUENCE [LARGE SCALE GENOMIC DNA]</scope>
    <source>
        <strain>PM1</strain>
    </source>
</reference>
<dbReference type="PANTHER" id="PTHR38116:SF1">
    <property type="entry name" value="BZIP DOMAIN-CONTAINING PROTEIN"/>
    <property type="match status" value="1"/>
</dbReference>
<proteinExistence type="predicted"/>
<feature type="region of interest" description="Disordered" evidence="1">
    <location>
        <begin position="490"/>
        <end position="512"/>
    </location>
</feature>
<feature type="region of interest" description="Disordered" evidence="1">
    <location>
        <begin position="241"/>
        <end position="273"/>
    </location>
</feature>
<dbReference type="Pfam" id="PF11905">
    <property type="entry name" value="DUF3425"/>
    <property type="match status" value="1"/>
</dbReference>
<organism evidence="2">
    <name type="scientific">Talaromyces marneffei PM1</name>
    <dbReference type="NCBI Taxonomy" id="1077442"/>
    <lineage>
        <taxon>Eukaryota</taxon>
        <taxon>Fungi</taxon>
        <taxon>Dikarya</taxon>
        <taxon>Ascomycota</taxon>
        <taxon>Pezizomycotina</taxon>
        <taxon>Eurotiomycetes</taxon>
        <taxon>Eurotiomycetidae</taxon>
        <taxon>Eurotiales</taxon>
        <taxon>Trichocomaceae</taxon>
        <taxon>Talaromyces</taxon>
        <taxon>Talaromyces sect. Talaromyces</taxon>
    </lineage>
</organism>
<feature type="region of interest" description="Disordered" evidence="1">
    <location>
        <begin position="451"/>
        <end position="477"/>
    </location>
</feature>
<feature type="compositionally biased region" description="Low complexity" evidence="1">
    <location>
        <begin position="1044"/>
        <end position="1062"/>
    </location>
</feature>
<reference evidence="2" key="2">
    <citation type="journal article" date="2014" name="PLoS Genet.">
        <title>Signature gene expression reveals novel clues to the molecular mechanisms of dimorphic transition in Penicillium marneffei.</title>
        <authorList>
            <person name="Yang E."/>
            <person name="Wang G."/>
            <person name="Cai J."/>
            <person name="Woo P.C."/>
            <person name="Lau S.K."/>
            <person name="Yuen K.-Y."/>
            <person name="Chow W.-N."/>
            <person name="Lin X."/>
        </authorList>
    </citation>
    <scope>NUCLEOTIDE SEQUENCE</scope>
    <source>
        <strain evidence="2">PM1</strain>
    </source>
</reference>
<feature type="compositionally biased region" description="Basic residues" evidence="1">
    <location>
        <begin position="34"/>
        <end position="50"/>
    </location>
</feature>
<sequence length="1125" mass="127149">MSMETRIMLRPMRPLDEAMINDDNWTGLTDAQARRRRQNRLNQRARRRRKEQVMVSQRSTTSSDDRIKMIMLSTSITSSQRPFYFPLSTDYLLTLVHFNVFRALLTNMTILSLPCLFSCEEPKTTIASLSAPLLNTTVLPEKTIPSTLIPTPLQRSIPHEAWIDLFPLPALRDNFIRLRGTFDECDLCDDILGTMYDEEVSRHDERDGMIVWGEPWDVYSWELMEGLRRAGSGLFVTSSPSSSVVDSSLAPEEDTIARPSSPQKDTVAECPSPQEKTIVARLHPPEKETMARSPSPQKEHEALFVSQEEAKTRSPFLEEATASPSPAPITTGLTQAEFEDSQRASTLRLPWDWRVSGKTTEEYTPQIQGKWWSKTAEELRSAQPNKRRDYGHIGRIMETELGEQLHGKQKCTACQTNNEECWIYSTRGSRQVSRPGDACARCRRTARKGGCNLAKRRSNKRRRSSPDPAPRVYRPGGTVERCFRLKKDCKPSSSVRKKRATPRQSSQTARLEQKLDGLVSLLKANSQGGLSTEALEASASNISANTLTSTNIGPAENATPNPSPQSPSKYRNGCEPPGSCLLSPPSQASYQENTRPQNRSAPITPASNPSASFTYSLPRDVEPNAEEAELWFLTFQTKYLEHIPFAIPYIQNTSSTQLRQDKPALWLGIMAISCPYVPKQLNLGRAFKDMIAREGILFSSTRPYPHHSDSPRGLNSGGLGTGQTLSGRFSRHPGKQMLPKWSTKFNIPESRTMEHRRLSMAAYAFSASCAFFHQKTESVPWSTYHDEVLKTLDDARETRADAFQVAQVKFMHILSNVTKLYARLRAGENEATTQFIVPYIRSLKCQLNELKNQMPDYVAESKYIQLTNFYVEIAVYEIALVRVQYVPLAADCELESMQCLLACTQALRSWRDLFLTLGPKDYIGIPITLWKQLGLVIHTVMRLATLEDPAWDVEHLKKTVNLPAMFDVICSHLEYVEALEPWKSNVGDDIHKRSRKHMIGLMNWTNAVFAGLPAQLPSVENPWSGAKPDGQETQQQERRKRSVQQPQPQQQQQQQMPTAQQPDTSHMLMMNGQNQSSEAAETAAVLAQQMQPPLPPEMFPYFNQEPWAEDVFGFWDLYTGGRIYG</sequence>
<dbReference type="eggNOG" id="ENOG502SD7F">
    <property type="taxonomic scope" value="Eukaryota"/>
</dbReference>
<dbReference type="PANTHER" id="PTHR38116">
    <property type="entry name" value="CHROMOSOME 7, WHOLE GENOME SHOTGUN SEQUENCE"/>
    <property type="match status" value="1"/>
</dbReference>
<feature type="region of interest" description="Disordered" evidence="1">
    <location>
        <begin position="546"/>
        <end position="617"/>
    </location>
</feature>
<feature type="region of interest" description="Disordered" evidence="1">
    <location>
        <begin position="287"/>
        <end position="308"/>
    </location>
</feature>
<evidence type="ECO:0000256" key="1">
    <source>
        <dbReference type="SAM" id="MobiDB-lite"/>
    </source>
</evidence>
<name>A0A093VPA2_TALMA</name>
<feature type="region of interest" description="Disordered" evidence="1">
    <location>
        <begin position="1019"/>
        <end position="1068"/>
    </location>
</feature>